<dbReference type="SMART" id="SM00499">
    <property type="entry name" value="AAI"/>
    <property type="match status" value="1"/>
</dbReference>
<dbReference type="InterPro" id="IPR044741">
    <property type="entry name" value="NsLTP-like"/>
</dbReference>
<dbReference type="AlphaFoldDB" id="V4U5Q8"/>
<dbReference type="InterPro" id="IPR016140">
    <property type="entry name" value="Bifunc_inhib/LTP/seed_store"/>
</dbReference>
<dbReference type="EMBL" id="KI536312">
    <property type="protein sequence ID" value="ESR61242.1"/>
    <property type="molecule type" value="Genomic_DNA"/>
</dbReference>
<evidence type="ECO:0000313" key="3">
    <source>
        <dbReference type="EMBL" id="ESR61242.1"/>
    </source>
</evidence>
<accession>V4U5Q8</accession>
<dbReference type="InterPro" id="IPR039265">
    <property type="entry name" value="DIR1-like"/>
</dbReference>
<dbReference type="PANTHER" id="PTHR33122">
    <property type="entry name" value="LIPID BINDING PROTEIN-RELATED"/>
    <property type="match status" value="1"/>
</dbReference>
<dbReference type="eggNOG" id="ENOG502S7QX">
    <property type="taxonomic scope" value="Eukaryota"/>
</dbReference>
<name>V4U5Q8_CITCL</name>
<dbReference type="SUPFAM" id="SSF47699">
    <property type="entry name" value="Bifunctional inhibitor/lipid-transfer protein/seed storage 2S albumin"/>
    <property type="match status" value="1"/>
</dbReference>
<reference evidence="3 4" key="1">
    <citation type="submission" date="2013-10" db="EMBL/GenBank/DDBJ databases">
        <authorList>
            <consortium name="International Citrus Genome Consortium"/>
            <person name="Jenkins J."/>
            <person name="Schmutz J."/>
            <person name="Prochnik S."/>
            <person name="Rokhsar D."/>
            <person name="Gmitter F."/>
            <person name="Ollitrault P."/>
            <person name="Machado M."/>
            <person name="Talon M."/>
            <person name="Wincker P."/>
            <person name="Jaillon O."/>
            <person name="Morgante M."/>
        </authorList>
    </citation>
    <scope>NUCLEOTIDE SEQUENCE</scope>
    <source>
        <strain evidence="4">cv. Clemenules</strain>
    </source>
</reference>
<evidence type="ECO:0000256" key="1">
    <source>
        <dbReference type="SAM" id="SignalP"/>
    </source>
</evidence>
<feature type="chain" id="PRO_5004730226" description="Bifunctional inhibitor/plant lipid transfer protein/seed storage helical domain-containing protein" evidence="1">
    <location>
        <begin position="25"/>
        <end position="103"/>
    </location>
</feature>
<evidence type="ECO:0000259" key="2">
    <source>
        <dbReference type="SMART" id="SM00499"/>
    </source>
</evidence>
<dbReference type="FunCoup" id="V4U5Q8">
    <property type="interactions" value="238"/>
</dbReference>
<dbReference type="OMA" id="ACKPWVT"/>
<dbReference type="Proteomes" id="UP000030687">
    <property type="component" value="Unassembled WGS sequence"/>
</dbReference>
<dbReference type="CDD" id="cd04660">
    <property type="entry name" value="nsLTP_like"/>
    <property type="match status" value="1"/>
</dbReference>
<keyword evidence="4" id="KW-1185">Reference proteome</keyword>
<dbReference type="OrthoDB" id="643149at2759"/>
<sequence>MEMGKKLVVLLAVVMMMGIESSRALSLCKMSDAGLEACKPYVTQDAPNTAAPSAQCCKALAGADLQCLCGYKGSPMLKAFGIDPDLALALPAKCNPPIAVPCS</sequence>
<dbReference type="KEGG" id="cic:CICLE_v10017274mg"/>
<dbReference type="InterPro" id="IPR036312">
    <property type="entry name" value="Bifun_inhib/LTP/seed_sf"/>
</dbReference>
<dbReference type="GO" id="GO:0005504">
    <property type="term" value="F:fatty acid binding"/>
    <property type="evidence" value="ECO:0007669"/>
    <property type="project" value="InterPro"/>
</dbReference>
<organism evidence="3 4">
    <name type="scientific">Citrus clementina</name>
    <name type="common">Clementine</name>
    <name type="synonym">Citrus deliciosa x Citrus sinensis</name>
    <dbReference type="NCBI Taxonomy" id="85681"/>
    <lineage>
        <taxon>Eukaryota</taxon>
        <taxon>Viridiplantae</taxon>
        <taxon>Streptophyta</taxon>
        <taxon>Embryophyta</taxon>
        <taxon>Tracheophyta</taxon>
        <taxon>Spermatophyta</taxon>
        <taxon>Magnoliopsida</taxon>
        <taxon>eudicotyledons</taxon>
        <taxon>Gunneridae</taxon>
        <taxon>Pentapetalae</taxon>
        <taxon>rosids</taxon>
        <taxon>malvids</taxon>
        <taxon>Sapindales</taxon>
        <taxon>Rutaceae</taxon>
        <taxon>Aurantioideae</taxon>
        <taxon>Citrus</taxon>
    </lineage>
</organism>
<dbReference type="GO" id="GO:0009627">
    <property type="term" value="P:systemic acquired resistance"/>
    <property type="evidence" value="ECO:0007669"/>
    <property type="project" value="InterPro"/>
</dbReference>
<protein>
    <recommendedName>
        <fullName evidence="2">Bifunctional inhibitor/plant lipid transfer protein/seed storage helical domain-containing protein</fullName>
    </recommendedName>
</protein>
<dbReference type="Gramene" id="ESR61242">
    <property type="protein sequence ID" value="ESR61242"/>
    <property type="gene ID" value="CICLE_v10017274mg"/>
</dbReference>
<proteinExistence type="predicted"/>
<dbReference type="InParanoid" id="V4U5Q8"/>
<dbReference type="STRING" id="85681.V4U5Q8"/>
<feature type="domain" description="Bifunctional inhibitor/plant lipid transfer protein/seed storage helical" evidence="2">
    <location>
        <begin position="28"/>
        <end position="102"/>
    </location>
</feature>
<keyword evidence="1" id="KW-0732">Signal</keyword>
<gene>
    <name evidence="3" type="ORF">CICLE_v10017274mg</name>
</gene>
<feature type="signal peptide" evidence="1">
    <location>
        <begin position="1"/>
        <end position="24"/>
    </location>
</feature>
<dbReference type="PANTHER" id="PTHR33122:SF60">
    <property type="entry name" value="LIPID-TRANSFER PROTEIN DIR1-RELATED"/>
    <property type="match status" value="1"/>
</dbReference>
<evidence type="ECO:0000313" key="4">
    <source>
        <dbReference type="Proteomes" id="UP000030687"/>
    </source>
</evidence>
<dbReference type="Gene3D" id="1.10.110.10">
    <property type="entry name" value="Plant lipid-transfer and hydrophobic proteins"/>
    <property type="match status" value="1"/>
</dbReference>
<dbReference type="Pfam" id="PF14368">
    <property type="entry name" value="LTP_2"/>
    <property type="match status" value="1"/>
</dbReference>